<feature type="domain" description="UFSP1/2/DUB catalytic" evidence="7">
    <location>
        <begin position="386"/>
        <end position="570"/>
    </location>
</feature>
<comment type="caution">
    <text evidence="8">The sequence shown here is derived from an EMBL/GenBank/DDBJ whole genome shotgun (WGS) entry which is preliminary data.</text>
</comment>
<keyword evidence="2" id="KW-0645">Protease</keyword>
<dbReference type="Gene3D" id="3.90.70.130">
    <property type="match status" value="1"/>
</dbReference>
<keyword evidence="3" id="KW-0833">Ubl conjugation pathway</keyword>
<name>A0AAV8UJH3_9RHOD</name>
<dbReference type="Proteomes" id="UP001157974">
    <property type="component" value="Unassembled WGS sequence"/>
</dbReference>
<accession>A0AAV8UJH3</accession>
<gene>
    <name evidence="8" type="ORF">NDN08_005966</name>
</gene>
<evidence type="ECO:0000256" key="4">
    <source>
        <dbReference type="ARBA" id="ARBA00022801"/>
    </source>
</evidence>
<feature type="region of interest" description="Disordered" evidence="6">
    <location>
        <begin position="182"/>
        <end position="231"/>
    </location>
</feature>
<dbReference type="Pfam" id="PF07910">
    <property type="entry name" value="Peptidase_C78"/>
    <property type="match status" value="1"/>
</dbReference>
<dbReference type="InterPro" id="IPR038765">
    <property type="entry name" value="Papain-like_cys_pep_sf"/>
</dbReference>
<evidence type="ECO:0000256" key="1">
    <source>
        <dbReference type="ARBA" id="ARBA00008552"/>
    </source>
</evidence>
<dbReference type="FunFam" id="3.90.70.130:FF:000001">
    <property type="entry name" value="Probable Ufm1-specific protease 2"/>
    <property type="match status" value="1"/>
</dbReference>
<dbReference type="EMBL" id="JAMWBK010000008">
    <property type="protein sequence ID" value="KAJ8902646.1"/>
    <property type="molecule type" value="Genomic_DNA"/>
</dbReference>
<keyword evidence="5" id="KW-0788">Thiol protease</keyword>
<evidence type="ECO:0000313" key="8">
    <source>
        <dbReference type="EMBL" id="KAJ8902646.1"/>
    </source>
</evidence>
<dbReference type="GO" id="GO:0006508">
    <property type="term" value="P:proteolysis"/>
    <property type="evidence" value="ECO:0007669"/>
    <property type="project" value="UniProtKB-KW"/>
</dbReference>
<dbReference type="SUPFAM" id="SSF54001">
    <property type="entry name" value="Cysteine proteinases"/>
    <property type="match status" value="1"/>
</dbReference>
<reference evidence="8 9" key="1">
    <citation type="journal article" date="2023" name="Nat. Commun.">
        <title>Origin of minicircular mitochondrial genomes in red algae.</title>
        <authorList>
            <person name="Lee Y."/>
            <person name="Cho C.H."/>
            <person name="Lee Y.M."/>
            <person name="Park S.I."/>
            <person name="Yang J.H."/>
            <person name="West J.A."/>
            <person name="Bhattacharya D."/>
            <person name="Yoon H.S."/>
        </authorList>
    </citation>
    <scope>NUCLEOTIDE SEQUENCE [LARGE SCALE GENOMIC DNA]</scope>
    <source>
        <strain evidence="8 9">CCMP1338</strain>
        <tissue evidence="8">Whole cell</tissue>
    </source>
</reference>
<proteinExistence type="inferred from homology"/>
<keyword evidence="4" id="KW-0378">Hydrolase</keyword>
<evidence type="ECO:0000259" key="7">
    <source>
        <dbReference type="Pfam" id="PF07910"/>
    </source>
</evidence>
<comment type="similarity">
    <text evidence="1">Belongs to the peptidase C78 family.</text>
</comment>
<dbReference type="PANTHER" id="PTHR48153">
    <property type="entry name" value="UFM1-SPECIFIC PROTEASE 2"/>
    <property type="match status" value="1"/>
</dbReference>
<dbReference type="PANTHER" id="PTHR48153:SF2">
    <property type="entry name" value="UFM1-SPECIFIC PROTEASE 2"/>
    <property type="match status" value="1"/>
</dbReference>
<feature type="compositionally biased region" description="Basic residues" evidence="6">
    <location>
        <begin position="191"/>
        <end position="207"/>
    </location>
</feature>
<dbReference type="GO" id="GO:0071567">
    <property type="term" value="F:deUFMylase activity"/>
    <property type="evidence" value="ECO:0007669"/>
    <property type="project" value="TreeGrafter"/>
</dbReference>
<evidence type="ECO:0000256" key="3">
    <source>
        <dbReference type="ARBA" id="ARBA00022786"/>
    </source>
</evidence>
<evidence type="ECO:0000256" key="6">
    <source>
        <dbReference type="SAM" id="MobiDB-lite"/>
    </source>
</evidence>
<organism evidence="8 9">
    <name type="scientific">Rhodosorus marinus</name>
    <dbReference type="NCBI Taxonomy" id="101924"/>
    <lineage>
        <taxon>Eukaryota</taxon>
        <taxon>Rhodophyta</taxon>
        <taxon>Stylonematophyceae</taxon>
        <taxon>Stylonematales</taxon>
        <taxon>Stylonemataceae</taxon>
        <taxon>Rhodosorus</taxon>
    </lineage>
</organism>
<dbReference type="InterPro" id="IPR012462">
    <property type="entry name" value="UFSP1/2_DUB_cat"/>
</dbReference>
<dbReference type="AlphaFoldDB" id="A0AAV8UJH3"/>
<evidence type="ECO:0000256" key="5">
    <source>
        <dbReference type="ARBA" id="ARBA00022807"/>
    </source>
</evidence>
<evidence type="ECO:0000313" key="9">
    <source>
        <dbReference type="Proteomes" id="UP001157974"/>
    </source>
</evidence>
<evidence type="ECO:0000256" key="2">
    <source>
        <dbReference type="ARBA" id="ARBA00022670"/>
    </source>
</evidence>
<keyword evidence="9" id="KW-1185">Reference proteome</keyword>
<sequence>MEIDQIYVSKERLTQIEEELRKDAEDLGVLGLLDSRERSAYFLNICRGDPAEKGVLIPTGIVKVASADGSVGLRMSFTNELRFTRMEHSQEHDAHVEVVANSFLEEKFQAFQVDFEFDAVFPEQSHGALEKQVTERLNWLYSMRALALPNYRNKVIVSMCGDEDDRVCSVLGVVESESKQEDWIPVEKKTKNSRNTKGKGSKKKARKPATTADASGIEEEEEIPSEPAPPGYPVELVPLCGGNLTSDSKLALPPRYGDCIQGQVHGQLPLRCISYVLKEAPIHEAFDGVEGGLQQQAREYSKVYKNGIDGDADVFTPCHFKPPGLLFYVTLLKGASTPEDGSEAVRTDYPLQSKPRLARLDSFVESNGRLIQPHRGLADPDIPTGKVYLTQGRYSYYHYMQDKFNDNGWGCAYRSLQTVISWCRYNNYTNAEVPSLRQVQTMLVEIGDKPPTFIGSKEWIGANEVCYVLDSLCGISSRIMHLSSGADIESKGRELAMHFEKEGTPVMIGGGVLAYTIVGVMFDEVTGSSRFLILDPHYTGTEDLKLVQGKGWIGWKTADLFLKSAFYNLCMPIRPKIL</sequence>
<protein>
    <recommendedName>
        <fullName evidence="7">UFSP1/2/DUB catalytic domain-containing protein</fullName>
    </recommendedName>
</protein>